<proteinExistence type="predicted"/>
<dbReference type="Pfam" id="PF10970">
    <property type="entry name" value="GerPE"/>
    <property type="match status" value="1"/>
</dbReference>
<name>A0ABW5RAI4_9BACL</name>
<gene>
    <name evidence="1" type="ORF">ACFSUC_09040</name>
</gene>
<keyword evidence="2" id="KW-1185">Reference proteome</keyword>
<comment type="caution">
    <text evidence="1">The sequence shown here is derived from an EMBL/GenBank/DDBJ whole genome shotgun (WGS) entry which is preliminary data.</text>
</comment>
<dbReference type="RefSeq" id="WP_379929224.1">
    <property type="nucleotide sequence ID" value="NZ_JBHUMM010000014.1"/>
</dbReference>
<dbReference type="EMBL" id="JBHUMM010000014">
    <property type="protein sequence ID" value="MFD2671750.1"/>
    <property type="molecule type" value="Genomic_DNA"/>
</dbReference>
<sequence length="129" mass="14526">MTTASWKTGGRTSVVGWMKLHSMQFSSHLHIGDSKVITPQAEVLAVQRQLPRYWGYEGDVTYPVFVRRMELPTITEDVDVSIDNRRASPIQVRSVRILGMSVSAVLHIGSTGLIQAENRTKNVRQFITE</sequence>
<accession>A0ABW5RAI4</accession>
<evidence type="ECO:0000313" key="2">
    <source>
        <dbReference type="Proteomes" id="UP001597497"/>
    </source>
</evidence>
<reference evidence="2" key="1">
    <citation type="journal article" date="2019" name="Int. J. Syst. Evol. Microbiol.">
        <title>The Global Catalogue of Microorganisms (GCM) 10K type strain sequencing project: providing services to taxonomists for standard genome sequencing and annotation.</title>
        <authorList>
            <consortium name="The Broad Institute Genomics Platform"/>
            <consortium name="The Broad Institute Genome Sequencing Center for Infectious Disease"/>
            <person name="Wu L."/>
            <person name="Ma J."/>
        </authorList>
    </citation>
    <scope>NUCLEOTIDE SEQUENCE [LARGE SCALE GENOMIC DNA]</scope>
    <source>
        <strain evidence="2">KCTC 33676</strain>
    </source>
</reference>
<organism evidence="1 2">
    <name type="scientific">Marinicrinis sediminis</name>
    <dbReference type="NCBI Taxonomy" id="1652465"/>
    <lineage>
        <taxon>Bacteria</taxon>
        <taxon>Bacillati</taxon>
        <taxon>Bacillota</taxon>
        <taxon>Bacilli</taxon>
        <taxon>Bacillales</taxon>
        <taxon>Paenibacillaceae</taxon>
    </lineage>
</organism>
<protein>
    <submittedName>
        <fullName evidence="1">Spore germination protein GerPE</fullName>
    </submittedName>
</protein>
<evidence type="ECO:0000313" key="1">
    <source>
        <dbReference type="EMBL" id="MFD2671750.1"/>
    </source>
</evidence>
<dbReference type="InterPro" id="IPR024496">
    <property type="entry name" value="Spore_germ_GerPE"/>
</dbReference>
<dbReference type="Proteomes" id="UP001597497">
    <property type="component" value="Unassembled WGS sequence"/>
</dbReference>